<dbReference type="OrthoDB" id="9923377at2"/>
<dbReference type="EMBL" id="CM000776">
    <property type="protein sequence ID" value="EES89067.1"/>
    <property type="molecule type" value="Genomic_DNA"/>
</dbReference>
<dbReference type="Proteomes" id="UP000007032">
    <property type="component" value="Chromosome"/>
</dbReference>
<dbReference type="PROSITE" id="PS51257">
    <property type="entry name" value="PROKAR_LIPOPROTEIN"/>
    <property type="match status" value="1"/>
</dbReference>
<name>C5ZVY6_9HELI</name>
<organism evidence="1 2">
    <name type="scientific">Helicobacter canadensis MIT 98-5491</name>
    <dbReference type="NCBI Taxonomy" id="537970"/>
    <lineage>
        <taxon>Bacteria</taxon>
        <taxon>Pseudomonadati</taxon>
        <taxon>Campylobacterota</taxon>
        <taxon>Epsilonproteobacteria</taxon>
        <taxon>Campylobacterales</taxon>
        <taxon>Helicobacteraceae</taxon>
        <taxon>Helicobacter</taxon>
    </lineage>
</organism>
<proteinExistence type="predicted"/>
<protein>
    <recommendedName>
        <fullName evidence="3">Lipoprotein</fullName>
    </recommendedName>
</protein>
<reference evidence="1 2" key="1">
    <citation type="journal article" date="2009" name="J. Bacteriol.">
        <title>Genome sequence of the emerging pathogen Helicobacter canadensis.</title>
        <authorList>
            <person name="Loman N.J."/>
            <person name="Snyder L.A."/>
            <person name="Linton J.D."/>
            <person name="Langdon R."/>
            <person name="Lawson A.J."/>
            <person name="Weinstock G.M."/>
            <person name="Wren B.W."/>
            <person name="Pallen M.J."/>
        </authorList>
    </citation>
    <scope>NUCLEOTIDE SEQUENCE [LARGE SCALE GENOMIC DNA]</scope>
    <source>
        <strain evidence="1 2">MIT 98-5491</strain>
    </source>
</reference>
<accession>C5ZVY6</accession>
<sequence length="143" mass="15812">MKKINFKIALGALALVTFLSGCGEKNPDEYLALELTYESYENISQPTLKIQAKNDIVINSVSVNRGNCKIALTGEMSMLLGYGNMLGIALVDSLLPKFTLEKDLPKEMAFSEEIKLPIGCSMDSVLETTINTNQGVWTWTWSK</sequence>
<dbReference type="AlphaFoldDB" id="C5ZVY6"/>
<dbReference type="RefSeq" id="WP_006656740.1">
    <property type="nucleotide sequence ID" value="NZ_CM000776.2"/>
</dbReference>
<evidence type="ECO:0000313" key="1">
    <source>
        <dbReference type="EMBL" id="EES89067.1"/>
    </source>
</evidence>
<gene>
    <name evidence="1" type="ORF">HCAN_0349</name>
</gene>
<keyword evidence="2" id="KW-1185">Reference proteome</keyword>
<dbReference type="STRING" id="537970.HCAN_0349"/>
<evidence type="ECO:0008006" key="3">
    <source>
        <dbReference type="Google" id="ProtNLM"/>
    </source>
</evidence>
<dbReference type="HOGENOM" id="CLU_1803518_0_0_7"/>
<evidence type="ECO:0000313" key="2">
    <source>
        <dbReference type="Proteomes" id="UP000007032"/>
    </source>
</evidence>